<evidence type="ECO:0000313" key="2">
    <source>
        <dbReference type="Proteomes" id="UP000492821"/>
    </source>
</evidence>
<evidence type="ECO:0000313" key="3">
    <source>
        <dbReference type="WBParaSite" id="Pan_g3641.t1"/>
    </source>
</evidence>
<feature type="signal peptide" evidence="1">
    <location>
        <begin position="1"/>
        <end position="17"/>
    </location>
</feature>
<evidence type="ECO:0000256" key="1">
    <source>
        <dbReference type="SAM" id="SignalP"/>
    </source>
</evidence>
<accession>A0A7E4VWK3</accession>
<dbReference type="Proteomes" id="UP000492821">
    <property type="component" value="Unassembled WGS sequence"/>
</dbReference>
<organism evidence="2 3">
    <name type="scientific">Panagrellus redivivus</name>
    <name type="common">Microworm</name>
    <dbReference type="NCBI Taxonomy" id="6233"/>
    <lineage>
        <taxon>Eukaryota</taxon>
        <taxon>Metazoa</taxon>
        <taxon>Ecdysozoa</taxon>
        <taxon>Nematoda</taxon>
        <taxon>Chromadorea</taxon>
        <taxon>Rhabditida</taxon>
        <taxon>Tylenchina</taxon>
        <taxon>Panagrolaimomorpha</taxon>
        <taxon>Panagrolaimoidea</taxon>
        <taxon>Panagrolaimidae</taxon>
        <taxon>Panagrellus</taxon>
    </lineage>
</organism>
<dbReference type="WBParaSite" id="Pan_g3641.t1">
    <property type="protein sequence ID" value="Pan_g3641.t1"/>
    <property type="gene ID" value="Pan_g3641"/>
</dbReference>
<keyword evidence="2" id="KW-1185">Reference proteome</keyword>
<keyword evidence="1" id="KW-0732">Signal</keyword>
<reference evidence="2" key="1">
    <citation type="journal article" date="2013" name="Genetics">
        <title>The draft genome and transcriptome of Panagrellus redivivus are shaped by the harsh demands of a free-living lifestyle.</title>
        <authorList>
            <person name="Srinivasan J."/>
            <person name="Dillman A.R."/>
            <person name="Macchietto M.G."/>
            <person name="Heikkinen L."/>
            <person name="Lakso M."/>
            <person name="Fracchia K.M."/>
            <person name="Antoshechkin I."/>
            <person name="Mortazavi A."/>
            <person name="Wong G."/>
            <person name="Sternberg P.W."/>
        </authorList>
    </citation>
    <scope>NUCLEOTIDE SEQUENCE [LARGE SCALE GENOMIC DNA]</scope>
    <source>
        <strain evidence="2">MT8872</strain>
    </source>
</reference>
<reference evidence="3" key="2">
    <citation type="submission" date="2020-10" db="UniProtKB">
        <authorList>
            <consortium name="WormBaseParasite"/>
        </authorList>
    </citation>
    <scope>IDENTIFICATION</scope>
</reference>
<name>A0A7E4VWK3_PANRE</name>
<dbReference type="AlphaFoldDB" id="A0A7E4VWK3"/>
<protein>
    <submittedName>
        <fullName evidence="3">IgGFc_binding domain-containing protein</fullName>
    </submittedName>
</protein>
<proteinExistence type="predicted"/>
<sequence>MQVSGLILLIFVNYALQQSTHDIQKFICTADVEIDEDRNTLVLRNTGASCQYVPLVVDRNGFKFDIVFPSDVAHEELEFLDLLFENSTARVSLYFKKPYDETEIYGGGRILTTSYSSTATIKVSAGGTGYIYHGNAADIILFPSLTDLPTVATDKAVLKMKFIWRNLINGLNVRFVTSGDRLLVCYNDDYHDRRPYTRRFGAGYIPRLYCHVNRRPYQWSRSQHRSYPRNR</sequence>
<feature type="chain" id="PRO_5028994722" evidence="1">
    <location>
        <begin position="18"/>
        <end position="231"/>
    </location>
</feature>